<protein>
    <submittedName>
        <fullName evidence="2">Jg3890 protein</fullName>
    </submittedName>
</protein>
<feature type="compositionally biased region" description="Polar residues" evidence="1">
    <location>
        <begin position="1"/>
        <end position="12"/>
    </location>
</feature>
<feature type="region of interest" description="Disordered" evidence="1">
    <location>
        <begin position="155"/>
        <end position="179"/>
    </location>
</feature>
<proteinExistence type="predicted"/>
<keyword evidence="3" id="KW-1185">Reference proteome</keyword>
<gene>
    <name evidence="2" type="primary">jg3890</name>
    <name evidence="2" type="ORF">PAEG_LOCUS2240</name>
</gene>
<evidence type="ECO:0000313" key="3">
    <source>
        <dbReference type="Proteomes" id="UP000838756"/>
    </source>
</evidence>
<feature type="region of interest" description="Disordered" evidence="1">
    <location>
        <begin position="1"/>
        <end position="21"/>
    </location>
</feature>
<name>A0A8S4QLC2_9NEOP</name>
<evidence type="ECO:0000313" key="2">
    <source>
        <dbReference type="EMBL" id="CAH2210330.1"/>
    </source>
</evidence>
<feature type="non-terminal residue" evidence="2">
    <location>
        <position position="1"/>
    </location>
</feature>
<comment type="caution">
    <text evidence="2">The sequence shown here is derived from an EMBL/GenBank/DDBJ whole genome shotgun (WGS) entry which is preliminary data.</text>
</comment>
<reference evidence="2" key="1">
    <citation type="submission" date="2022-03" db="EMBL/GenBank/DDBJ databases">
        <authorList>
            <person name="Lindestad O."/>
        </authorList>
    </citation>
    <scope>NUCLEOTIDE SEQUENCE</scope>
</reference>
<dbReference type="Proteomes" id="UP000838756">
    <property type="component" value="Unassembled WGS sequence"/>
</dbReference>
<accession>A0A8S4QLC2</accession>
<dbReference type="EMBL" id="CAKXAJ010007221">
    <property type="protein sequence ID" value="CAH2210330.1"/>
    <property type="molecule type" value="Genomic_DNA"/>
</dbReference>
<sequence>RPDQQEVLNVNYEQRPDQQEVLNVNYEQRPDQQEELNVNYEQQPDQQGLNVNYEPQPDQQEISNVNYEETPVNYEYENTGHFDDSNPSHVEDKSVYDGQASQQVNYENQIYDEVGEVEHPRNPDQNLYESQQNYEEQNTEQEQIQNFDQQLDGEGFTATKNTIPDKPATELENMNQILK</sequence>
<evidence type="ECO:0000256" key="1">
    <source>
        <dbReference type="SAM" id="MobiDB-lite"/>
    </source>
</evidence>
<dbReference type="AlphaFoldDB" id="A0A8S4QLC2"/>
<organism evidence="2 3">
    <name type="scientific">Pararge aegeria aegeria</name>
    <dbReference type="NCBI Taxonomy" id="348720"/>
    <lineage>
        <taxon>Eukaryota</taxon>
        <taxon>Metazoa</taxon>
        <taxon>Ecdysozoa</taxon>
        <taxon>Arthropoda</taxon>
        <taxon>Hexapoda</taxon>
        <taxon>Insecta</taxon>
        <taxon>Pterygota</taxon>
        <taxon>Neoptera</taxon>
        <taxon>Endopterygota</taxon>
        <taxon>Lepidoptera</taxon>
        <taxon>Glossata</taxon>
        <taxon>Ditrysia</taxon>
        <taxon>Papilionoidea</taxon>
        <taxon>Nymphalidae</taxon>
        <taxon>Satyrinae</taxon>
        <taxon>Satyrini</taxon>
        <taxon>Parargina</taxon>
        <taxon>Pararge</taxon>
    </lineage>
</organism>